<name>A0ABP3TVL3_9CLOT</name>
<feature type="site" description="Could play a key role in the communication between the regulatory and the substrate sites" evidence="9">
    <location>
        <position position="60"/>
    </location>
</feature>
<keyword evidence="4 9" id="KW-0548">Nucleotidyltransferase</keyword>
<proteinExistence type="inferred from homology"/>
<dbReference type="Gene3D" id="2.160.10.10">
    <property type="entry name" value="Hexapeptide repeat proteins"/>
    <property type="match status" value="1"/>
</dbReference>
<keyword evidence="8 9" id="KW-0119">Carbohydrate metabolism</keyword>
<evidence type="ECO:0000259" key="10">
    <source>
        <dbReference type="Pfam" id="PF00483"/>
    </source>
</evidence>
<dbReference type="Gene3D" id="3.90.550.10">
    <property type="entry name" value="Spore Coat Polysaccharide Biosynthesis Protein SpsA, Chain A"/>
    <property type="match status" value="1"/>
</dbReference>
<comment type="subunit">
    <text evidence="9">Homotetramer.</text>
</comment>
<evidence type="ECO:0000256" key="4">
    <source>
        <dbReference type="ARBA" id="ARBA00022695"/>
    </source>
</evidence>
<dbReference type="Pfam" id="PF24894">
    <property type="entry name" value="Hexapep_GlmU"/>
    <property type="match status" value="1"/>
</dbReference>
<feature type="domain" description="Glucose-1-phosphate adenylyltransferase/Bifunctional protein GlmU-like C-terminal hexapeptide" evidence="11">
    <location>
        <begin position="291"/>
        <end position="362"/>
    </location>
</feature>
<dbReference type="SUPFAM" id="SSF53448">
    <property type="entry name" value="Nucleotide-diphospho-sugar transferases"/>
    <property type="match status" value="1"/>
</dbReference>
<comment type="catalytic activity">
    <reaction evidence="9">
        <text>alpha-D-glucose 1-phosphate + ATP + H(+) = ADP-alpha-D-glucose + diphosphate</text>
        <dbReference type="Rhea" id="RHEA:12120"/>
        <dbReference type="ChEBI" id="CHEBI:15378"/>
        <dbReference type="ChEBI" id="CHEBI:30616"/>
        <dbReference type="ChEBI" id="CHEBI:33019"/>
        <dbReference type="ChEBI" id="CHEBI:57498"/>
        <dbReference type="ChEBI" id="CHEBI:58601"/>
        <dbReference type="EC" id="2.7.7.27"/>
    </reaction>
</comment>
<dbReference type="InterPro" id="IPR056818">
    <property type="entry name" value="GlmU/GlgC-like_hexapep"/>
</dbReference>
<dbReference type="NCBIfam" id="NF003670">
    <property type="entry name" value="PRK05293.1"/>
    <property type="match status" value="1"/>
</dbReference>
<evidence type="ECO:0000313" key="12">
    <source>
        <dbReference type="EMBL" id="GAA0718767.1"/>
    </source>
</evidence>
<protein>
    <recommendedName>
        <fullName evidence="9">Glucose-1-phosphate adenylyltransferase</fullName>
        <ecNumber evidence="9">2.7.7.27</ecNumber>
    </recommendedName>
    <alternativeName>
        <fullName evidence="9">ADP-glucose pyrophosphorylase</fullName>
        <shortName evidence="9">ADPGlc PPase</shortName>
    </alternativeName>
    <alternativeName>
        <fullName evidence="9">ADP-glucose synthase</fullName>
    </alternativeName>
</protein>
<dbReference type="InterPro" id="IPR005836">
    <property type="entry name" value="ADP_Glu_pyroP_CS"/>
</dbReference>
<evidence type="ECO:0000256" key="5">
    <source>
        <dbReference type="ARBA" id="ARBA00022741"/>
    </source>
</evidence>
<evidence type="ECO:0000256" key="8">
    <source>
        <dbReference type="ARBA" id="ARBA00023277"/>
    </source>
</evidence>
<evidence type="ECO:0000256" key="2">
    <source>
        <dbReference type="ARBA" id="ARBA00022600"/>
    </source>
</evidence>
<comment type="caution">
    <text evidence="12">The sequence shown here is derived from an EMBL/GenBank/DDBJ whole genome shotgun (WGS) entry which is preliminary data.</text>
</comment>
<reference evidence="13" key="1">
    <citation type="journal article" date="2019" name="Int. J. Syst. Evol. Microbiol.">
        <title>The Global Catalogue of Microorganisms (GCM) 10K type strain sequencing project: providing services to taxonomists for standard genome sequencing and annotation.</title>
        <authorList>
            <consortium name="The Broad Institute Genomics Platform"/>
            <consortium name="The Broad Institute Genome Sequencing Center for Infectious Disease"/>
            <person name="Wu L."/>
            <person name="Ma J."/>
        </authorList>
    </citation>
    <scope>NUCLEOTIDE SEQUENCE [LARGE SCALE GENOMIC DNA]</scope>
    <source>
        <strain evidence="13">JCM 1405</strain>
    </source>
</reference>
<dbReference type="PANTHER" id="PTHR43523:SF2">
    <property type="entry name" value="GLUCOSE-1-PHOSPHATE ADENYLYLTRANSFERASE"/>
    <property type="match status" value="1"/>
</dbReference>
<dbReference type="CDD" id="cd04651">
    <property type="entry name" value="LbH_G1P_AT_C"/>
    <property type="match status" value="1"/>
</dbReference>
<dbReference type="InterPro" id="IPR029044">
    <property type="entry name" value="Nucleotide-diphossugar_trans"/>
</dbReference>
<dbReference type="InterPro" id="IPR011831">
    <property type="entry name" value="ADP-Glc_PPase"/>
</dbReference>
<dbReference type="InterPro" id="IPR023049">
    <property type="entry name" value="GlgC_bac"/>
</dbReference>
<feature type="binding site" evidence="9">
    <location>
        <position position="165"/>
    </location>
    <ligand>
        <name>alpha-D-glucose 1-phosphate</name>
        <dbReference type="ChEBI" id="CHEBI:58601"/>
    </ligand>
</feature>
<evidence type="ECO:0000256" key="3">
    <source>
        <dbReference type="ARBA" id="ARBA00022679"/>
    </source>
</evidence>
<comment type="similarity">
    <text evidence="1 9">Belongs to the bacterial/plant glucose-1-phosphate adenylyltransferase family.</text>
</comment>
<keyword evidence="3 9" id="KW-0808">Transferase</keyword>
<feature type="binding site" evidence="9">
    <location>
        <position position="100"/>
    </location>
    <ligand>
        <name>alpha-D-glucose 1-phosphate</name>
        <dbReference type="ChEBI" id="CHEBI:58601"/>
    </ligand>
</feature>
<dbReference type="HAMAP" id="MF_00624">
    <property type="entry name" value="GlgC"/>
    <property type="match status" value="1"/>
</dbReference>
<dbReference type="GO" id="GO:0016779">
    <property type="term" value="F:nucleotidyltransferase activity"/>
    <property type="evidence" value="ECO:0007669"/>
    <property type="project" value="UniProtKB-KW"/>
</dbReference>
<keyword evidence="5 9" id="KW-0547">Nucleotide-binding</keyword>
<dbReference type="EMBL" id="BAAACF010000001">
    <property type="protein sequence ID" value="GAA0718767.1"/>
    <property type="molecule type" value="Genomic_DNA"/>
</dbReference>
<gene>
    <name evidence="9" type="primary">glgC</name>
    <name evidence="12" type="ORF">GCM10008905_05920</name>
</gene>
<dbReference type="Pfam" id="PF00483">
    <property type="entry name" value="NTP_transferase"/>
    <property type="match status" value="1"/>
</dbReference>
<dbReference type="InterPro" id="IPR005835">
    <property type="entry name" value="NTP_transferase_dom"/>
</dbReference>
<dbReference type="CDD" id="cd02508">
    <property type="entry name" value="ADP_Glucose_PP"/>
    <property type="match status" value="1"/>
</dbReference>
<dbReference type="NCBIfam" id="TIGR02091">
    <property type="entry name" value="glgC"/>
    <property type="match status" value="1"/>
</dbReference>
<evidence type="ECO:0000256" key="7">
    <source>
        <dbReference type="ARBA" id="ARBA00023056"/>
    </source>
</evidence>
<evidence type="ECO:0000313" key="13">
    <source>
        <dbReference type="Proteomes" id="UP001500339"/>
    </source>
</evidence>
<feature type="binding site" evidence="9">
    <location>
        <position position="191"/>
    </location>
    <ligand>
        <name>alpha-D-glucose 1-phosphate</name>
        <dbReference type="ChEBI" id="CHEBI:58601"/>
    </ligand>
</feature>
<keyword evidence="13" id="KW-1185">Reference proteome</keyword>
<feature type="domain" description="Nucleotidyl transferase" evidence="10">
    <location>
        <begin position="8"/>
        <end position="260"/>
    </location>
</feature>
<accession>A0ABP3TVL3</accession>
<organism evidence="12 13">
    <name type="scientific">Clostridium malenominatum</name>
    <dbReference type="NCBI Taxonomy" id="1539"/>
    <lineage>
        <taxon>Bacteria</taxon>
        <taxon>Bacillati</taxon>
        <taxon>Bacillota</taxon>
        <taxon>Clostridia</taxon>
        <taxon>Eubacteriales</taxon>
        <taxon>Clostridiaceae</taxon>
        <taxon>Clostridium</taxon>
    </lineage>
</organism>
<feature type="site" description="Could play a key role in the communication between the regulatory and the substrate sites" evidence="9">
    <location>
        <position position="99"/>
    </location>
</feature>
<comment type="pathway">
    <text evidence="9">Glycan biosynthesis; glycogen biosynthesis.</text>
</comment>
<dbReference type="EC" id="2.7.7.27" evidence="9"/>
<dbReference type="PROSITE" id="PS00808">
    <property type="entry name" value="ADP_GLC_PYROPHOSPH_1"/>
    <property type="match status" value="1"/>
</dbReference>
<evidence type="ECO:0000256" key="1">
    <source>
        <dbReference type="ARBA" id="ARBA00010443"/>
    </source>
</evidence>
<evidence type="ECO:0000256" key="6">
    <source>
        <dbReference type="ARBA" id="ARBA00022840"/>
    </source>
</evidence>
<feature type="binding site" evidence="9">
    <location>
        <begin position="180"/>
        <end position="181"/>
    </location>
    <ligand>
        <name>alpha-D-glucose 1-phosphate</name>
        <dbReference type="ChEBI" id="CHEBI:58601"/>
    </ligand>
</feature>
<keyword evidence="6 9" id="KW-0067">ATP-binding</keyword>
<keyword evidence="2 9" id="KW-0321">Glycogen metabolism</keyword>
<dbReference type="Proteomes" id="UP001500339">
    <property type="component" value="Unassembled WGS sequence"/>
</dbReference>
<dbReference type="PROSITE" id="PS00809">
    <property type="entry name" value="ADP_GLC_PYROPHOSPH_2"/>
    <property type="match status" value="1"/>
</dbReference>
<evidence type="ECO:0000259" key="11">
    <source>
        <dbReference type="Pfam" id="PF24894"/>
    </source>
</evidence>
<dbReference type="PANTHER" id="PTHR43523">
    <property type="entry name" value="GLUCOSE-1-PHOSPHATE ADENYLYLTRANSFERASE-RELATED"/>
    <property type="match status" value="1"/>
</dbReference>
<comment type="function">
    <text evidence="9">Involved in the biosynthesis of ADP-glucose, a building block required for the elongation reactions to produce glycogen. Catalyzes the reaction between ATP and alpha-D-glucose 1-phosphate (G1P) to produce pyrophosphate and ADP-Glc.</text>
</comment>
<evidence type="ECO:0000256" key="9">
    <source>
        <dbReference type="HAMAP-Rule" id="MF_00624"/>
    </source>
</evidence>
<keyword evidence="7 9" id="KW-0320">Glycogen biosynthesis</keyword>
<dbReference type="SUPFAM" id="SSF51161">
    <property type="entry name" value="Trimeric LpxA-like enzymes"/>
    <property type="match status" value="1"/>
</dbReference>
<dbReference type="InterPro" id="IPR011004">
    <property type="entry name" value="Trimer_LpxA-like_sf"/>
</dbReference>
<dbReference type="RefSeq" id="WP_343766448.1">
    <property type="nucleotide sequence ID" value="NZ_BAAACF010000001.1"/>
</dbReference>
<dbReference type="PROSITE" id="PS00810">
    <property type="entry name" value="ADP_GLC_PYROPHOSPH_3"/>
    <property type="match status" value="1"/>
</dbReference>
<sequence>MYKKEIIAMILAGGQGARLKNLTKHNAKPAVPFGGKYRIIDFTLSNCSNSAIDTVGIPTQYQPLILNSHIGIGSPWDLDRIHGGVALLPPYQSITGGDWYKGTANAIYQNINFIEEYEPEYVLILSGDHIYKMDYSKMLDFHKEKKADATIAVINVPIEEASRFGIMNADEDGLIYEFEEKPDSPKSTLASMGIYIFDWKLLKQFLIEDENNKDSSNDFGKNIIPTMINSGKKLFAYSFAGYWKDVGTIESYWEANMDLIQDNKDLNIYDDKWKIYSSNPIRPAQYIGDGAEISNSLITEGCSIYGQVINSVVFQGVHVGKNAIVKDSVIMANSIINEGAYIEKAVVGEGVVVNEGTRIGNKNTITLISEGETL</sequence>